<protein>
    <submittedName>
        <fullName evidence="2">DUF1998 domain-containing protein</fullName>
    </submittedName>
</protein>
<dbReference type="Proteomes" id="UP000552935">
    <property type="component" value="Unassembled WGS sequence"/>
</dbReference>
<dbReference type="NCBIfam" id="NF038324">
    <property type="entry name" value="DrmB_fam"/>
    <property type="match status" value="1"/>
</dbReference>
<evidence type="ECO:0000313" key="3">
    <source>
        <dbReference type="Proteomes" id="UP000552935"/>
    </source>
</evidence>
<evidence type="ECO:0000259" key="1">
    <source>
        <dbReference type="Pfam" id="PF09369"/>
    </source>
</evidence>
<evidence type="ECO:0000313" key="2">
    <source>
        <dbReference type="EMBL" id="NZA05133.1"/>
    </source>
</evidence>
<proteinExistence type="predicted"/>
<comment type="caution">
    <text evidence="2">The sequence shown here is derived from an EMBL/GenBank/DDBJ whole genome shotgun (WGS) entry which is preliminary data.</text>
</comment>
<reference evidence="2 3" key="1">
    <citation type="submission" date="2020-07" db="EMBL/GenBank/DDBJ databases">
        <title>Organ Donor 1.</title>
        <authorList>
            <person name="Marsh A.J."/>
            <person name="Azcarate-Peril M.A."/>
        </authorList>
    </citation>
    <scope>NUCLEOTIDE SEQUENCE [LARGE SCALE GENOMIC DNA]</scope>
    <source>
        <strain evidence="2 3">AMC0712</strain>
    </source>
</reference>
<gene>
    <name evidence="2" type="ORF">H0N82_08470</name>
</gene>
<name>A0A7Z9DTR9_LACRH</name>
<dbReference type="InterPro" id="IPR047721">
    <property type="entry name" value="DrmB"/>
</dbReference>
<dbReference type="AlphaFoldDB" id="A0A7Z9DTR9"/>
<accession>A0A7Z9DTR9</accession>
<sequence>MTRFNDGKISNDGQRRSPENQIRQSQLITPFGTGALTQINNQSVMICDSQFWQPTSNEDPIVDIRLQSSLNAAGFIAPPTDLTKEFITGVSFPQWYFGPKNRELRTLSQWRADLRNDADLKRFNVKPFHFELSKSNKRYREELIPVRLVCACRDGHIQDFPWMEWAHSKEKNDFPRGTHRLKLKDNLLSGTIGDLVVECSCTAKRNLQGVFDDSFGATLLRIGVNCHGRYGWKKNEHPKQCHRQPVALMRNANNLYFSDIVGSVNIPEEDTALQEQLVQNPTYQTLLKQVLKSTTLNEAKTILSQRYAPLLETLVDETENSLTPEKLINVFSSVWQAAHAEEKQSQMDYRRDEYLVLTGAKEYARNTNRFDMTLQPREHFGDTKLASVFQNITLLNQLEVISVLKGYSRIRPIESDMMLEQEQIERASSGRAGLADEAPVNEVSLRRSDNRFVALKNSGEGIFIELSSQHLNLWRNKLDGSKIFANIVRKRSVQVPENRKPLIDPAYYMLHTFSHILLRELSFASGYSSSALKERLYFSRGQADKSDMAGILIYTSSADSEGTLGGLVRQGIPDNFFKTLASALEKARWCSYDPTCIDSSGQGRDSLNIAACHACALVAETSCEMGNVFLDRGVLVGTLDEPNLGFFSAYINE</sequence>
<dbReference type="InterPro" id="IPR018973">
    <property type="entry name" value="MZB"/>
</dbReference>
<dbReference type="Pfam" id="PF09369">
    <property type="entry name" value="MZB"/>
    <property type="match status" value="1"/>
</dbReference>
<organism evidence="2 3">
    <name type="scientific">Lacticaseibacillus rhamnosus</name>
    <name type="common">Lactobacillus rhamnosus</name>
    <dbReference type="NCBI Taxonomy" id="47715"/>
    <lineage>
        <taxon>Bacteria</taxon>
        <taxon>Bacillati</taxon>
        <taxon>Bacillota</taxon>
        <taxon>Bacilli</taxon>
        <taxon>Lactobacillales</taxon>
        <taxon>Lactobacillaceae</taxon>
        <taxon>Lacticaseibacillus</taxon>
    </lineage>
</organism>
<dbReference type="EMBL" id="JACCKI010000005">
    <property type="protein sequence ID" value="NZA05133.1"/>
    <property type="molecule type" value="Genomic_DNA"/>
</dbReference>
<feature type="domain" description="MrfA-like Zn-binding" evidence="1">
    <location>
        <begin position="513"/>
        <end position="615"/>
    </location>
</feature>
<dbReference type="RefSeq" id="WP_005689103.1">
    <property type="nucleotide sequence ID" value="NZ_CABFNI010000022.1"/>
</dbReference>